<organism evidence="1 2">
    <name type="scientific">Bacillus cereus</name>
    <dbReference type="NCBI Taxonomy" id="1396"/>
    <lineage>
        <taxon>Bacteria</taxon>
        <taxon>Bacillati</taxon>
        <taxon>Bacillota</taxon>
        <taxon>Bacilli</taxon>
        <taxon>Bacillales</taxon>
        <taxon>Bacillaceae</taxon>
        <taxon>Bacillus</taxon>
        <taxon>Bacillus cereus group</taxon>
    </lineage>
</organism>
<dbReference type="EMBL" id="LJKE01000087">
    <property type="protein sequence ID" value="KZD57839.1"/>
    <property type="molecule type" value="Genomic_DNA"/>
</dbReference>
<reference evidence="1 2" key="1">
    <citation type="submission" date="2015-09" db="EMBL/GenBank/DDBJ databases">
        <title>Bacillus cereus food isolates.</title>
        <authorList>
            <person name="Boekhorst J."/>
        </authorList>
    </citation>
    <scope>NUCLEOTIDE SEQUENCE [LARGE SCALE GENOMIC DNA]</scope>
    <source>
        <strain evidence="1 2">B4088</strain>
    </source>
</reference>
<comment type="caution">
    <text evidence="1">The sequence shown here is derived from an EMBL/GenBank/DDBJ whole genome shotgun (WGS) entry which is preliminary data.</text>
</comment>
<protein>
    <submittedName>
        <fullName evidence="1">Uncharacterized protein</fullName>
    </submittedName>
</protein>
<gene>
    <name evidence="1" type="ORF">B4088_4875</name>
</gene>
<name>A0A164M158_BACCE</name>
<dbReference type="Proteomes" id="UP000076482">
    <property type="component" value="Unassembled WGS sequence"/>
</dbReference>
<sequence length="47" mass="5442">MIYVIPCTSKNYSLGVNCGFFNEEKYSRKCLDLITKVSEAYKKKTID</sequence>
<evidence type="ECO:0000313" key="2">
    <source>
        <dbReference type="Proteomes" id="UP000076482"/>
    </source>
</evidence>
<dbReference type="AlphaFoldDB" id="A0A164M158"/>
<accession>A0A164M158</accession>
<evidence type="ECO:0000313" key="1">
    <source>
        <dbReference type="EMBL" id="KZD57839.1"/>
    </source>
</evidence>
<proteinExistence type="predicted"/>
<dbReference type="PATRIC" id="fig|1396.535.peg.6793"/>